<dbReference type="Proteomes" id="UP001058860">
    <property type="component" value="Chromosome"/>
</dbReference>
<feature type="transmembrane region" description="Helical" evidence="1">
    <location>
        <begin position="409"/>
        <end position="428"/>
    </location>
</feature>
<keyword evidence="3" id="KW-0378">Hydrolase</keyword>
<protein>
    <submittedName>
        <fullName evidence="3">Fenitrothion hydrolase</fullName>
    </submittedName>
</protein>
<evidence type="ECO:0000313" key="3">
    <source>
        <dbReference type="EMBL" id="UUY03035.1"/>
    </source>
</evidence>
<dbReference type="RefSeq" id="WP_353863550.1">
    <property type="nucleotide sequence ID" value="NZ_CP088295.1"/>
</dbReference>
<feature type="transmembrane region" description="Helical" evidence="1">
    <location>
        <begin position="111"/>
        <end position="132"/>
    </location>
</feature>
<keyword evidence="1" id="KW-1133">Transmembrane helix</keyword>
<feature type="transmembrane region" description="Helical" evidence="1">
    <location>
        <begin position="74"/>
        <end position="99"/>
    </location>
</feature>
<evidence type="ECO:0000256" key="2">
    <source>
        <dbReference type="SAM" id="SignalP"/>
    </source>
</evidence>
<keyword evidence="1" id="KW-0812">Transmembrane</keyword>
<evidence type="ECO:0000256" key="1">
    <source>
        <dbReference type="SAM" id="Phobius"/>
    </source>
</evidence>
<feature type="transmembrane region" description="Helical" evidence="1">
    <location>
        <begin position="255"/>
        <end position="274"/>
    </location>
</feature>
<dbReference type="GO" id="GO:0016787">
    <property type="term" value="F:hydrolase activity"/>
    <property type="evidence" value="ECO:0007669"/>
    <property type="project" value="UniProtKB-KW"/>
</dbReference>
<accession>A0ABY5PF01</accession>
<reference evidence="4" key="1">
    <citation type="submission" date="2021-11" db="EMBL/GenBank/DDBJ databases">
        <title>Cultivation dependent microbiological survey of springs from the worlds oldest radium mine currently devoted to the extraction of radon-saturated water.</title>
        <authorList>
            <person name="Kapinusova G."/>
            <person name="Smrhova T."/>
            <person name="Strejcek M."/>
            <person name="Suman J."/>
            <person name="Jani K."/>
            <person name="Pajer P."/>
            <person name="Uhlik O."/>
        </authorList>
    </citation>
    <scope>NUCLEOTIDE SEQUENCE [LARGE SCALE GENOMIC DNA]</scope>
    <source>
        <strain evidence="4">J379</strain>
    </source>
</reference>
<keyword evidence="2" id="KW-0732">Signal</keyword>
<feature type="transmembrane region" description="Helical" evidence="1">
    <location>
        <begin position="311"/>
        <end position="330"/>
    </location>
</feature>
<feature type="signal peptide" evidence="2">
    <location>
        <begin position="1"/>
        <end position="26"/>
    </location>
</feature>
<dbReference type="EMBL" id="CP088295">
    <property type="protein sequence ID" value="UUY03035.1"/>
    <property type="molecule type" value="Genomic_DNA"/>
</dbReference>
<organism evidence="3 4">
    <name type="scientific">Svornostia abyssi</name>
    <dbReference type="NCBI Taxonomy" id="2898438"/>
    <lineage>
        <taxon>Bacteria</taxon>
        <taxon>Bacillati</taxon>
        <taxon>Actinomycetota</taxon>
        <taxon>Thermoleophilia</taxon>
        <taxon>Solirubrobacterales</taxon>
        <taxon>Baekduiaceae</taxon>
        <taxon>Svornostia</taxon>
    </lineage>
</organism>
<feature type="transmembrane region" description="Helical" evidence="1">
    <location>
        <begin position="42"/>
        <end position="62"/>
    </location>
</feature>
<feature type="chain" id="PRO_5045622136" evidence="2">
    <location>
        <begin position="27"/>
        <end position="469"/>
    </location>
</feature>
<sequence>MTALRVTAAALAASAGTMLVAAPAAAHGLVGKQDLPLPRWLFGWTAALVLVISFVGLAVLWTRPVLEEAGERRLFGVPALLDPLAGLVGVLCFAGLAYAGFAGSEVETANIVPTTVFVVFWVGVPVLSVLFGDVFRAVNPWRAVGRGAGWAVKRVLGEMPEPLPYPERLGHWPAAVGIFLFAVLELVYSDATVPSHLSVLMLAYAATQWMGMGMYGTRAWSERGDAFGVYFGLFATLAPLRLTRRAAYGRLPLSGTARVMPLAGTVALLSVMIGSTSFDGFSSTPVWGTIAEWLRVAFLDLGFTLRSAVEATFLVGLVGSTLVIAGLFLLGARGVRTVDAERRTVDLARTFAPSLVPIALAYVLAHYVGLLVYQTQAMGYLLSDPLGNGANLFGTASQTIDYGWISGEAIWYIQVTVLVLGHAAGLALAHDKALVLFGSGRRATRSQYWMLAVMIAFTSLALWLLSNFD</sequence>
<feature type="transmembrane region" description="Helical" evidence="1">
    <location>
        <begin position="351"/>
        <end position="373"/>
    </location>
</feature>
<proteinExistence type="predicted"/>
<evidence type="ECO:0000313" key="4">
    <source>
        <dbReference type="Proteomes" id="UP001058860"/>
    </source>
</evidence>
<name>A0ABY5PF01_9ACTN</name>
<gene>
    <name evidence="3" type="ORF">LRS13_20515</name>
</gene>
<keyword evidence="1" id="KW-0472">Membrane</keyword>
<feature type="transmembrane region" description="Helical" evidence="1">
    <location>
        <begin position="448"/>
        <end position="466"/>
    </location>
</feature>
<keyword evidence="4" id="KW-1185">Reference proteome</keyword>